<comment type="subcellular location">
    <subcellularLocation>
        <location evidence="1">Nucleus</location>
    </subcellularLocation>
</comment>
<dbReference type="Gene3D" id="3.30.710.10">
    <property type="entry name" value="Potassium Channel Kv1.1, Chain A"/>
    <property type="match status" value="1"/>
</dbReference>
<dbReference type="InterPro" id="IPR011333">
    <property type="entry name" value="SKP1/BTB/POZ_sf"/>
</dbReference>
<dbReference type="Pfam" id="PF00651">
    <property type="entry name" value="BTB"/>
    <property type="match status" value="1"/>
</dbReference>
<name>A0A194Q047_PAPXU</name>
<evidence type="ECO:0000313" key="5">
    <source>
        <dbReference type="EMBL" id="KPI98668.1"/>
    </source>
</evidence>
<evidence type="ECO:0000313" key="6">
    <source>
        <dbReference type="Proteomes" id="UP000053268"/>
    </source>
</evidence>
<feature type="domain" description="BTB" evidence="4">
    <location>
        <begin position="64"/>
        <end position="129"/>
    </location>
</feature>
<dbReference type="PROSITE" id="PS50097">
    <property type="entry name" value="BTB"/>
    <property type="match status" value="1"/>
</dbReference>
<dbReference type="InterPro" id="IPR051095">
    <property type="entry name" value="Dros_DevTransReg"/>
</dbReference>
<keyword evidence="2" id="KW-0539">Nucleus</keyword>
<evidence type="ECO:0000256" key="2">
    <source>
        <dbReference type="ARBA" id="ARBA00023242"/>
    </source>
</evidence>
<dbReference type="GO" id="GO:0005634">
    <property type="term" value="C:nucleus"/>
    <property type="evidence" value="ECO:0007669"/>
    <property type="project" value="UniProtKB-SubCell"/>
</dbReference>
<gene>
    <name evidence="5" type="ORF">RR46_04641</name>
</gene>
<keyword evidence="6" id="KW-1185">Reference proteome</keyword>
<sequence>MDISNTRGTAGTLPAFEVVISSLLEVDALQKSIEMDQQFSLSWNNFHGNLSKGFAGLLGKGEFVDVTLAVEGHLLQAHKVILSICSPYFKKMFQMNPCQHPIVVLRDVTLKAMKDLLQFMYHGEVSVKREDLTSFIGTAEVLQIKGLTNKETDDEEEKIKDLSKQNLVHQNSSPDPESCTSENYDNSPNELPESNEHEIVKQRQFIEKLQRLSHLKRKSEEFLQSAYYSDILNTEKRAKINDKMAYNKVNNLLHNSNYDNFKNVYDETPIDITSTLNTLVHKDNIDKGEDKEQSPNQIELKTECDEIDIVVTDPAVCTTPKSYEGSRDGKNNTTVALDYQSPQDNTTSLNSLFLDFKSFVNGKVTNAMLRINANEEFPRPMLEHRLTTIPQKEDGKKKYPQRSCRLCWKLGKRRDTRFMCSACELPFCKSPCFEVHFNGVFKVSQLQGDYFAT</sequence>
<dbReference type="PANTHER" id="PTHR23110">
    <property type="entry name" value="BTB DOMAIN TRANSCRIPTION FACTOR"/>
    <property type="match status" value="1"/>
</dbReference>
<dbReference type="EMBL" id="KQ459583">
    <property type="protein sequence ID" value="KPI98668.1"/>
    <property type="molecule type" value="Genomic_DNA"/>
</dbReference>
<feature type="region of interest" description="Disordered" evidence="3">
    <location>
        <begin position="150"/>
        <end position="195"/>
    </location>
</feature>
<dbReference type="STRING" id="66420.A0A194Q047"/>
<dbReference type="Proteomes" id="UP000053268">
    <property type="component" value="Unassembled WGS sequence"/>
</dbReference>
<accession>A0A194Q047</accession>
<dbReference type="InterPro" id="IPR032718">
    <property type="entry name" value="PGBD4_Znf_C"/>
</dbReference>
<proteinExistence type="predicted"/>
<dbReference type="Pfam" id="PF13842">
    <property type="entry name" value="zf-Tnp_2"/>
    <property type="match status" value="1"/>
</dbReference>
<dbReference type="SMART" id="SM00225">
    <property type="entry name" value="BTB"/>
    <property type="match status" value="1"/>
</dbReference>
<dbReference type="GO" id="GO:0006357">
    <property type="term" value="P:regulation of transcription by RNA polymerase II"/>
    <property type="evidence" value="ECO:0007669"/>
    <property type="project" value="TreeGrafter"/>
</dbReference>
<dbReference type="InterPro" id="IPR000210">
    <property type="entry name" value="BTB/POZ_dom"/>
</dbReference>
<dbReference type="AlphaFoldDB" id="A0A194Q047"/>
<organism evidence="5 6">
    <name type="scientific">Papilio xuthus</name>
    <name type="common">Asian swallowtail butterfly</name>
    <dbReference type="NCBI Taxonomy" id="66420"/>
    <lineage>
        <taxon>Eukaryota</taxon>
        <taxon>Metazoa</taxon>
        <taxon>Ecdysozoa</taxon>
        <taxon>Arthropoda</taxon>
        <taxon>Hexapoda</taxon>
        <taxon>Insecta</taxon>
        <taxon>Pterygota</taxon>
        <taxon>Neoptera</taxon>
        <taxon>Endopterygota</taxon>
        <taxon>Lepidoptera</taxon>
        <taxon>Glossata</taxon>
        <taxon>Ditrysia</taxon>
        <taxon>Papilionoidea</taxon>
        <taxon>Papilionidae</taxon>
        <taxon>Papilioninae</taxon>
        <taxon>Papilio</taxon>
    </lineage>
</organism>
<feature type="compositionally biased region" description="Polar residues" evidence="3">
    <location>
        <begin position="164"/>
        <end position="189"/>
    </location>
</feature>
<dbReference type="SUPFAM" id="SSF54695">
    <property type="entry name" value="POZ domain"/>
    <property type="match status" value="1"/>
</dbReference>
<protein>
    <recommendedName>
        <fullName evidence="4">BTB domain-containing protein</fullName>
    </recommendedName>
</protein>
<evidence type="ECO:0000256" key="1">
    <source>
        <dbReference type="ARBA" id="ARBA00004123"/>
    </source>
</evidence>
<dbReference type="PANTHER" id="PTHR23110:SF99">
    <property type="entry name" value="BROAD-COMPLEX CORE PROTEIN ISOFORM 6"/>
    <property type="match status" value="1"/>
</dbReference>
<reference evidence="5 6" key="1">
    <citation type="journal article" date="2015" name="Nat. Commun.">
        <title>Outbred genome sequencing and CRISPR/Cas9 gene editing in butterflies.</title>
        <authorList>
            <person name="Li X."/>
            <person name="Fan D."/>
            <person name="Zhang W."/>
            <person name="Liu G."/>
            <person name="Zhang L."/>
            <person name="Zhao L."/>
            <person name="Fang X."/>
            <person name="Chen L."/>
            <person name="Dong Y."/>
            <person name="Chen Y."/>
            <person name="Ding Y."/>
            <person name="Zhao R."/>
            <person name="Feng M."/>
            <person name="Zhu Y."/>
            <person name="Feng Y."/>
            <person name="Jiang X."/>
            <person name="Zhu D."/>
            <person name="Xiang H."/>
            <person name="Feng X."/>
            <person name="Li S."/>
            <person name="Wang J."/>
            <person name="Zhang G."/>
            <person name="Kronforst M.R."/>
            <person name="Wang W."/>
        </authorList>
    </citation>
    <scope>NUCLEOTIDE SEQUENCE [LARGE SCALE GENOMIC DNA]</scope>
    <source>
        <strain evidence="5">Ya'a_city_454_Px</strain>
        <tissue evidence="5">Whole body</tissue>
    </source>
</reference>
<dbReference type="CDD" id="cd18315">
    <property type="entry name" value="BTB_POZ_BAB-like"/>
    <property type="match status" value="1"/>
</dbReference>
<evidence type="ECO:0000259" key="4">
    <source>
        <dbReference type="PROSITE" id="PS50097"/>
    </source>
</evidence>
<evidence type="ECO:0000256" key="3">
    <source>
        <dbReference type="SAM" id="MobiDB-lite"/>
    </source>
</evidence>